<dbReference type="InParanoid" id="E0CRB6"/>
<feature type="transmembrane region" description="Helical" evidence="1">
    <location>
        <begin position="20"/>
        <end position="40"/>
    </location>
</feature>
<keyword evidence="1" id="KW-1133">Transmembrane helix</keyword>
<accession>E0CRB6</accession>
<dbReference type="HOGENOM" id="CLU_2965612_0_0_1"/>
<dbReference type="AlphaFoldDB" id="E0CRB6"/>
<evidence type="ECO:0000256" key="1">
    <source>
        <dbReference type="SAM" id="Phobius"/>
    </source>
</evidence>
<dbReference type="EMBL" id="FN595227">
    <property type="protein sequence ID" value="CBI19070.3"/>
    <property type="molecule type" value="Genomic_DNA"/>
</dbReference>
<keyword evidence="1" id="KW-0472">Membrane</keyword>
<gene>
    <name evidence="2" type="ordered locus">VIT_18s0001g03720</name>
</gene>
<dbReference type="PaxDb" id="29760-VIT_18s0001g03720.t01"/>
<proteinExistence type="predicted"/>
<keyword evidence="1" id="KW-0812">Transmembrane</keyword>
<protein>
    <submittedName>
        <fullName evidence="2">Uncharacterized protein</fullName>
    </submittedName>
</protein>
<organism evidence="2 3">
    <name type="scientific">Vitis vinifera</name>
    <name type="common">Grape</name>
    <dbReference type="NCBI Taxonomy" id="29760"/>
    <lineage>
        <taxon>Eukaryota</taxon>
        <taxon>Viridiplantae</taxon>
        <taxon>Streptophyta</taxon>
        <taxon>Embryophyta</taxon>
        <taxon>Tracheophyta</taxon>
        <taxon>Spermatophyta</taxon>
        <taxon>Magnoliopsida</taxon>
        <taxon>eudicotyledons</taxon>
        <taxon>Gunneridae</taxon>
        <taxon>Pentapetalae</taxon>
        <taxon>rosids</taxon>
        <taxon>Vitales</taxon>
        <taxon>Vitaceae</taxon>
        <taxon>Viteae</taxon>
        <taxon>Vitis</taxon>
    </lineage>
</organism>
<keyword evidence="3" id="KW-1185">Reference proteome</keyword>
<dbReference type="Proteomes" id="UP000009183">
    <property type="component" value="Chromosome 18"/>
</dbReference>
<reference evidence="3" key="1">
    <citation type="journal article" date="2007" name="Nature">
        <title>The grapevine genome sequence suggests ancestral hexaploidization in major angiosperm phyla.</title>
        <authorList>
            <consortium name="The French-Italian Public Consortium for Grapevine Genome Characterization."/>
            <person name="Jaillon O."/>
            <person name="Aury J.-M."/>
            <person name="Noel B."/>
            <person name="Policriti A."/>
            <person name="Clepet C."/>
            <person name="Casagrande A."/>
            <person name="Choisne N."/>
            <person name="Aubourg S."/>
            <person name="Vitulo N."/>
            <person name="Jubin C."/>
            <person name="Vezzi A."/>
            <person name="Legeai F."/>
            <person name="Hugueney P."/>
            <person name="Dasilva C."/>
            <person name="Horner D."/>
            <person name="Mica E."/>
            <person name="Jublot D."/>
            <person name="Poulain J."/>
            <person name="Bruyere C."/>
            <person name="Billault A."/>
            <person name="Segurens B."/>
            <person name="Gouyvenoux M."/>
            <person name="Ugarte E."/>
            <person name="Cattonaro F."/>
            <person name="Anthouard V."/>
            <person name="Vico V."/>
            <person name="Del Fabbro C."/>
            <person name="Alaux M."/>
            <person name="Di Gaspero G."/>
            <person name="Dumas V."/>
            <person name="Felice N."/>
            <person name="Paillard S."/>
            <person name="Juman I."/>
            <person name="Moroldo M."/>
            <person name="Scalabrin S."/>
            <person name="Canaguier A."/>
            <person name="Le Clainche I."/>
            <person name="Malacrida G."/>
            <person name="Durand E."/>
            <person name="Pesole G."/>
            <person name="Laucou V."/>
            <person name="Chatelet P."/>
            <person name="Merdinoglu D."/>
            <person name="Delledonne M."/>
            <person name="Pezzotti M."/>
            <person name="Lecharny A."/>
            <person name="Scarpelli C."/>
            <person name="Artiguenave F."/>
            <person name="Pe M.E."/>
            <person name="Valle G."/>
            <person name="Morgante M."/>
            <person name="Caboche M."/>
            <person name="Adam-Blondon A.-F."/>
            <person name="Weissenbach J."/>
            <person name="Quetier F."/>
            <person name="Wincker P."/>
        </authorList>
    </citation>
    <scope>NUCLEOTIDE SEQUENCE [LARGE SCALE GENOMIC DNA]</scope>
    <source>
        <strain evidence="3">cv. Pinot noir / PN40024</strain>
    </source>
</reference>
<sequence length="59" mass="7057">MSFQILSKVITDRRQFKCNLSVIFFFFFSILDLVQVVILVQEDYRMSLREKIFCTQNTG</sequence>
<evidence type="ECO:0000313" key="2">
    <source>
        <dbReference type="EMBL" id="CBI19070.3"/>
    </source>
</evidence>
<evidence type="ECO:0000313" key="3">
    <source>
        <dbReference type="Proteomes" id="UP000009183"/>
    </source>
</evidence>
<name>E0CRB6_VITVI</name>